<dbReference type="PANTHER" id="PTHR11941:SF54">
    <property type="entry name" value="ENOYL-COA HYDRATASE, MITOCHONDRIAL"/>
    <property type="match status" value="1"/>
</dbReference>
<organism evidence="3 4">
    <name type="scientific">Pseudoduganella namucuonensis</name>
    <dbReference type="NCBI Taxonomy" id="1035707"/>
    <lineage>
        <taxon>Bacteria</taxon>
        <taxon>Pseudomonadati</taxon>
        <taxon>Pseudomonadota</taxon>
        <taxon>Betaproteobacteria</taxon>
        <taxon>Burkholderiales</taxon>
        <taxon>Oxalobacteraceae</taxon>
        <taxon>Telluria group</taxon>
        <taxon>Pseudoduganella</taxon>
    </lineage>
</organism>
<gene>
    <name evidence="3" type="ORF">SAMN05216552_102780</name>
</gene>
<dbReference type="PROSITE" id="PS00166">
    <property type="entry name" value="ENOYL_COA_HYDRATASE"/>
    <property type="match status" value="1"/>
</dbReference>
<dbReference type="SUPFAM" id="SSF52096">
    <property type="entry name" value="ClpP/crotonase"/>
    <property type="match status" value="1"/>
</dbReference>
<dbReference type="GO" id="GO:0006635">
    <property type="term" value="P:fatty acid beta-oxidation"/>
    <property type="evidence" value="ECO:0007669"/>
    <property type="project" value="TreeGrafter"/>
</dbReference>
<dbReference type="InterPro" id="IPR029045">
    <property type="entry name" value="ClpP/crotonase-like_dom_sf"/>
</dbReference>
<dbReference type="AlphaFoldDB" id="A0A1I7LE35"/>
<dbReference type="InterPro" id="IPR018376">
    <property type="entry name" value="Enoyl-CoA_hyd/isom_CS"/>
</dbReference>
<evidence type="ECO:0000256" key="1">
    <source>
        <dbReference type="ARBA" id="ARBA00005254"/>
    </source>
</evidence>
<dbReference type="PANTHER" id="PTHR11941">
    <property type="entry name" value="ENOYL-COA HYDRATASE-RELATED"/>
    <property type="match status" value="1"/>
</dbReference>
<dbReference type="EMBL" id="FPBO01000027">
    <property type="protein sequence ID" value="SFV07963.1"/>
    <property type="molecule type" value="Genomic_DNA"/>
</dbReference>
<accession>A0A1I7LE35</accession>
<proteinExistence type="inferred from homology"/>
<comment type="similarity">
    <text evidence="1 2">Belongs to the enoyl-CoA hydratase/isomerase family.</text>
</comment>
<sequence length="261" mass="28397">MTYEHLQVEKRGRVAWLYLNRPDKLNAMSTHTMNELRDALAAMRADKETRVIVFSGKGRAFCSGADLESKPDPDAPPSDEPTFLDAAQGMENELNGMTKPVIAALNGLTCGGGLELTMMCDLVIAAEGVKIGDAHSNVGMLPGGGSSVRLPRIVGINRARYIMYSGDFFSAAEMKEFGLVNKVVPAEALEEEVQALAEKLAAKSPLGLKRMKQLINDSYDQPTATALRAEKMVVKDHLHSFDAYEGGAAFAQKRKPEFKGY</sequence>
<evidence type="ECO:0000313" key="3">
    <source>
        <dbReference type="EMBL" id="SFV07963.1"/>
    </source>
</evidence>
<dbReference type="Pfam" id="PF00378">
    <property type="entry name" value="ECH_1"/>
    <property type="match status" value="1"/>
</dbReference>
<dbReference type="Proteomes" id="UP000199391">
    <property type="component" value="Unassembled WGS sequence"/>
</dbReference>
<evidence type="ECO:0000313" key="4">
    <source>
        <dbReference type="Proteomes" id="UP000199391"/>
    </source>
</evidence>
<evidence type="ECO:0000256" key="2">
    <source>
        <dbReference type="RuleBase" id="RU003707"/>
    </source>
</evidence>
<dbReference type="Gene3D" id="3.90.226.10">
    <property type="entry name" value="2-enoyl-CoA Hydratase, Chain A, domain 1"/>
    <property type="match status" value="1"/>
</dbReference>
<dbReference type="CDD" id="cd06558">
    <property type="entry name" value="crotonase-like"/>
    <property type="match status" value="1"/>
</dbReference>
<name>A0A1I7LE35_9BURK</name>
<dbReference type="InterPro" id="IPR001753">
    <property type="entry name" value="Enoyl-CoA_hydra/iso"/>
</dbReference>
<keyword evidence="4" id="KW-1185">Reference proteome</keyword>
<dbReference type="RefSeq" id="WP_093558150.1">
    <property type="nucleotide sequence ID" value="NZ_FPBO01000027.1"/>
</dbReference>
<dbReference type="STRING" id="1035707.SAMN05216552_102780"/>
<protein>
    <submittedName>
        <fullName evidence="3">Short chain enoyl-CoA hydratase</fullName>
    </submittedName>
</protein>
<dbReference type="OrthoDB" id="8524220at2"/>
<dbReference type="GO" id="GO:0003824">
    <property type="term" value="F:catalytic activity"/>
    <property type="evidence" value="ECO:0007669"/>
    <property type="project" value="InterPro"/>
</dbReference>
<reference evidence="4" key="1">
    <citation type="submission" date="2016-10" db="EMBL/GenBank/DDBJ databases">
        <authorList>
            <person name="Varghese N."/>
            <person name="Submissions S."/>
        </authorList>
    </citation>
    <scope>NUCLEOTIDE SEQUENCE [LARGE SCALE GENOMIC DNA]</scope>
    <source>
        <strain evidence="4">CGMCC 1.11014</strain>
    </source>
</reference>